<keyword evidence="3" id="KW-1185">Reference proteome</keyword>
<dbReference type="OrthoDB" id="2148716at2759"/>
<evidence type="ECO:0000313" key="2">
    <source>
        <dbReference type="EMBL" id="KAF2178491.1"/>
    </source>
</evidence>
<accession>A0A6A6DG61</accession>
<evidence type="ECO:0000259" key="1">
    <source>
        <dbReference type="Pfam" id="PF13577"/>
    </source>
</evidence>
<dbReference type="AlphaFoldDB" id="A0A6A6DG61"/>
<organism evidence="2 3">
    <name type="scientific">Zopfia rhizophila CBS 207.26</name>
    <dbReference type="NCBI Taxonomy" id="1314779"/>
    <lineage>
        <taxon>Eukaryota</taxon>
        <taxon>Fungi</taxon>
        <taxon>Dikarya</taxon>
        <taxon>Ascomycota</taxon>
        <taxon>Pezizomycotina</taxon>
        <taxon>Dothideomycetes</taxon>
        <taxon>Dothideomycetes incertae sedis</taxon>
        <taxon>Zopfiaceae</taxon>
        <taxon>Zopfia</taxon>
    </lineage>
</organism>
<dbReference type="Gene3D" id="3.10.450.50">
    <property type="match status" value="1"/>
</dbReference>
<sequence length="158" mass="17729">MLNVNPLDHIAIQNLLSRYCEALDTKLFDLLDNVFVPDVTAHYPFNPEMKGVETVKNAIRDRLGPIRTHHSLTTQTIVFTDVSKFANSVTYFIGAHIGQGPHEGKVLSAYGKYVDELVCLDAEGDYEGVRGASGKWRISRRTVIFTGRIGDEKIMNEF</sequence>
<dbReference type="InterPro" id="IPR037401">
    <property type="entry name" value="SnoaL-like"/>
</dbReference>
<dbReference type="EMBL" id="ML994674">
    <property type="protein sequence ID" value="KAF2178491.1"/>
    <property type="molecule type" value="Genomic_DNA"/>
</dbReference>
<proteinExistence type="predicted"/>
<name>A0A6A6DG61_9PEZI</name>
<dbReference type="InterPro" id="IPR032710">
    <property type="entry name" value="NTF2-like_dom_sf"/>
</dbReference>
<dbReference type="SUPFAM" id="SSF54427">
    <property type="entry name" value="NTF2-like"/>
    <property type="match status" value="1"/>
</dbReference>
<protein>
    <recommendedName>
        <fullName evidence="1">SnoaL-like domain-containing protein</fullName>
    </recommendedName>
</protein>
<dbReference type="CDD" id="cd00531">
    <property type="entry name" value="NTF2_like"/>
    <property type="match status" value="1"/>
</dbReference>
<dbReference type="Pfam" id="PF13577">
    <property type="entry name" value="SnoaL_4"/>
    <property type="match status" value="1"/>
</dbReference>
<reference evidence="2" key="1">
    <citation type="journal article" date="2020" name="Stud. Mycol.">
        <title>101 Dothideomycetes genomes: a test case for predicting lifestyles and emergence of pathogens.</title>
        <authorList>
            <person name="Haridas S."/>
            <person name="Albert R."/>
            <person name="Binder M."/>
            <person name="Bloem J."/>
            <person name="Labutti K."/>
            <person name="Salamov A."/>
            <person name="Andreopoulos B."/>
            <person name="Baker S."/>
            <person name="Barry K."/>
            <person name="Bills G."/>
            <person name="Bluhm B."/>
            <person name="Cannon C."/>
            <person name="Castanera R."/>
            <person name="Culley D."/>
            <person name="Daum C."/>
            <person name="Ezra D."/>
            <person name="Gonzalez J."/>
            <person name="Henrissat B."/>
            <person name="Kuo A."/>
            <person name="Liang C."/>
            <person name="Lipzen A."/>
            <person name="Lutzoni F."/>
            <person name="Magnuson J."/>
            <person name="Mondo S."/>
            <person name="Nolan M."/>
            <person name="Ohm R."/>
            <person name="Pangilinan J."/>
            <person name="Park H.-J."/>
            <person name="Ramirez L."/>
            <person name="Alfaro M."/>
            <person name="Sun H."/>
            <person name="Tritt A."/>
            <person name="Yoshinaga Y."/>
            <person name="Zwiers L.-H."/>
            <person name="Turgeon B."/>
            <person name="Goodwin S."/>
            <person name="Spatafora J."/>
            <person name="Crous P."/>
            <person name="Grigoriev I."/>
        </authorList>
    </citation>
    <scope>NUCLEOTIDE SEQUENCE</scope>
    <source>
        <strain evidence="2">CBS 207.26</strain>
    </source>
</reference>
<evidence type="ECO:0000313" key="3">
    <source>
        <dbReference type="Proteomes" id="UP000800200"/>
    </source>
</evidence>
<gene>
    <name evidence="2" type="ORF">K469DRAFT_599056</name>
</gene>
<feature type="domain" description="SnoaL-like" evidence="1">
    <location>
        <begin position="8"/>
        <end position="142"/>
    </location>
</feature>
<dbReference type="Proteomes" id="UP000800200">
    <property type="component" value="Unassembled WGS sequence"/>
</dbReference>